<reference evidence="2" key="1">
    <citation type="submission" date="2022-08" db="UniProtKB">
        <authorList>
            <consortium name="EnsemblMetazoa"/>
        </authorList>
    </citation>
    <scope>IDENTIFICATION</scope>
</reference>
<feature type="compositionally biased region" description="Low complexity" evidence="1">
    <location>
        <begin position="14"/>
        <end position="33"/>
    </location>
</feature>
<evidence type="ECO:0000256" key="1">
    <source>
        <dbReference type="SAM" id="MobiDB-lite"/>
    </source>
</evidence>
<accession>A0A8W7P4D6</accession>
<dbReference type="EnsemblMetazoa" id="ACOM025308-RA">
    <property type="protein sequence ID" value="ACOM025308-PA.1"/>
    <property type="gene ID" value="ACOM025308"/>
</dbReference>
<organism evidence="2">
    <name type="scientific">Anopheles coluzzii</name>
    <name type="common">African malaria mosquito</name>
    <dbReference type="NCBI Taxonomy" id="1518534"/>
    <lineage>
        <taxon>Eukaryota</taxon>
        <taxon>Metazoa</taxon>
        <taxon>Ecdysozoa</taxon>
        <taxon>Arthropoda</taxon>
        <taxon>Hexapoda</taxon>
        <taxon>Insecta</taxon>
        <taxon>Pterygota</taxon>
        <taxon>Neoptera</taxon>
        <taxon>Endopterygota</taxon>
        <taxon>Diptera</taxon>
        <taxon>Nematocera</taxon>
        <taxon>Culicoidea</taxon>
        <taxon>Culicidae</taxon>
        <taxon>Anophelinae</taxon>
        <taxon>Anopheles</taxon>
    </lineage>
</organism>
<proteinExistence type="predicted"/>
<name>A0A8W7P4D6_ANOCL</name>
<protein>
    <submittedName>
        <fullName evidence="2">Uncharacterized protein</fullName>
    </submittedName>
</protein>
<dbReference type="Proteomes" id="UP000075882">
    <property type="component" value="Unassembled WGS sequence"/>
</dbReference>
<dbReference type="AlphaFoldDB" id="A0A8W7P4D6"/>
<sequence>LRWTIRATSVSPTRVTTASRSSTRTEASCARSARGVRATPSSRDSRALRSCRTATSWCAIGKTIVCSCSRFL</sequence>
<feature type="region of interest" description="Disordered" evidence="1">
    <location>
        <begin position="14"/>
        <end position="41"/>
    </location>
</feature>
<evidence type="ECO:0000313" key="2">
    <source>
        <dbReference type="EnsemblMetazoa" id="ACOM025308-PA.1"/>
    </source>
</evidence>